<dbReference type="Gene3D" id="2.40.50.140">
    <property type="entry name" value="Nucleic acid-binding proteins"/>
    <property type="match status" value="1"/>
</dbReference>
<dbReference type="FunFam" id="2.40.50.140:FF:000002">
    <property type="entry name" value="Translation initiation factor IF-1"/>
    <property type="match status" value="1"/>
</dbReference>
<evidence type="ECO:0000256" key="4">
    <source>
        <dbReference type="HAMAP-Rule" id="MF_00075"/>
    </source>
</evidence>
<dbReference type="InterPro" id="IPR012340">
    <property type="entry name" value="NA-bd_OB-fold"/>
</dbReference>
<dbReference type="CDD" id="cd04451">
    <property type="entry name" value="S1_IF1"/>
    <property type="match status" value="1"/>
</dbReference>
<dbReference type="InterPro" id="IPR004368">
    <property type="entry name" value="TIF_IF1"/>
</dbReference>
<evidence type="ECO:0000256" key="3">
    <source>
        <dbReference type="ARBA" id="ARBA00022917"/>
    </source>
</evidence>
<dbReference type="GO" id="GO:0003743">
    <property type="term" value="F:translation initiation factor activity"/>
    <property type="evidence" value="ECO:0007669"/>
    <property type="project" value="UniProtKB-UniRule"/>
</dbReference>
<dbReference type="GO" id="GO:0005829">
    <property type="term" value="C:cytosol"/>
    <property type="evidence" value="ECO:0007669"/>
    <property type="project" value="TreeGrafter"/>
</dbReference>
<keyword evidence="4" id="KW-0694">RNA-binding</keyword>
<keyword evidence="4" id="KW-0963">Cytoplasm</keyword>
<evidence type="ECO:0000313" key="8">
    <source>
        <dbReference type="Proteomes" id="UP000005945"/>
    </source>
</evidence>
<reference evidence="7 8" key="2">
    <citation type="submission" date="2007-09" db="EMBL/GenBank/DDBJ databases">
        <authorList>
            <person name="Fulton L."/>
            <person name="Clifton S."/>
            <person name="Fulton B."/>
            <person name="Xu J."/>
            <person name="Minx P."/>
            <person name="Pepin K.H."/>
            <person name="Johnson M."/>
            <person name="Thiruvilangam P."/>
            <person name="Bhonagiri V."/>
            <person name="Nash W.E."/>
            <person name="Mardis E.R."/>
            <person name="Wilson R.K."/>
        </authorList>
    </citation>
    <scope>NUCLEOTIDE SEQUENCE [LARGE SCALE GENOMIC DNA]</scope>
    <source>
        <strain evidence="7 8">M21/2</strain>
    </source>
</reference>
<accession>A8S6X1</accession>
<dbReference type="GO" id="GO:0019843">
    <property type="term" value="F:rRNA binding"/>
    <property type="evidence" value="ECO:0007669"/>
    <property type="project" value="UniProtKB-UniRule"/>
</dbReference>
<evidence type="ECO:0000313" key="7">
    <source>
        <dbReference type="EMBL" id="EDP22779.1"/>
    </source>
</evidence>
<dbReference type="NCBIfam" id="TIGR00008">
    <property type="entry name" value="infA"/>
    <property type="match status" value="1"/>
</dbReference>
<protein>
    <recommendedName>
        <fullName evidence="4 5">Translation initiation factor IF-1</fullName>
    </recommendedName>
</protein>
<dbReference type="HAMAP" id="MF_00075">
    <property type="entry name" value="IF_1"/>
    <property type="match status" value="1"/>
</dbReference>
<dbReference type="PANTHER" id="PTHR33370">
    <property type="entry name" value="TRANSLATION INITIATION FACTOR IF-1, CHLOROPLASTIC"/>
    <property type="match status" value="1"/>
</dbReference>
<comment type="subunit">
    <text evidence="4">Component of the 30S ribosomal translation pre-initiation complex which assembles on the 30S ribosome in the order IF-2 and IF-3, IF-1 and N-formylmethionyl-tRNA(fMet); mRNA recruitment can occur at any time during PIC assembly.</text>
</comment>
<evidence type="ECO:0000259" key="6">
    <source>
        <dbReference type="PROSITE" id="PS50832"/>
    </source>
</evidence>
<dbReference type="PANTHER" id="PTHR33370:SF1">
    <property type="entry name" value="TRANSLATION INITIATION FACTOR IF-1, CHLOROPLASTIC"/>
    <property type="match status" value="1"/>
</dbReference>
<keyword evidence="3 4" id="KW-0648">Protein biosynthesis</keyword>
<reference evidence="7 8" key="1">
    <citation type="submission" date="2007-09" db="EMBL/GenBank/DDBJ databases">
        <title>Draft genome sequence of Faecalibacterium prausnitzii M21/2.</title>
        <authorList>
            <person name="Sudarsanam P."/>
            <person name="Ley R."/>
            <person name="Guruge J."/>
            <person name="Turnbaugh P.J."/>
            <person name="Mahowald M."/>
            <person name="Liep D."/>
            <person name="Gordon J."/>
        </authorList>
    </citation>
    <scope>NUCLEOTIDE SEQUENCE [LARGE SCALE GENOMIC DNA]</scope>
    <source>
        <strain evidence="7 8">M21/2</strain>
    </source>
</reference>
<evidence type="ECO:0000256" key="2">
    <source>
        <dbReference type="ARBA" id="ARBA00022540"/>
    </source>
</evidence>
<feature type="domain" description="S1-like" evidence="6">
    <location>
        <begin position="55"/>
        <end position="99"/>
    </location>
</feature>
<dbReference type="InterPro" id="IPR006196">
    <property type="entry name" value="RNA-binding_domain_S1_IF1"/>
</dbReference>
<dbReference type="AlphaFoldDB" id="A8S6X1"/>
<sequence>MLNYDKLSRSNEEANSLSKEDVIEIEGIVREAMPNAIFKVEMLSEDKNTGKLTPSGHILLAHISGKLRTNFIRILPGDKVTVEMSPYDLSKGRITWRSK</sequence>
<keyword evidence="4" id="KW-0699">rRNA-binding</keyword>
<dbReference type="Proteomes" id="UP000005945">
    <property type="component" value="Unassembled WGS sequence"/>
</dbReference>
<dbReference type="Pfam" id="PF01176">
    <property type="entry name" value="eIF-1a"/>
    <property type="match status" value="1"/>
</dbReference>
<evidence type="ECO:0000256" key="1">
    <source>
        <dbReference type="ARBA" id="ARBA00010939"/>
    </source>
</evidence>
<gene>
    <name evidence="4 7" type="primary">infA</name>
    <name evidence="7" type="ORF">FAEPRAM212_00351</name>
</gene>
<proteinExistence type="inferred from homology"/>
<dbReference type="GO" id="GO:0043022">
    <property type="term" value="F:ribosome binding"/>
    <property type="evidence" value="ECO:0007669"/>
    <property type="project" value="UniProtKB-UniRule"/>
</dbReference>
<dbReference type="PROSITE" id="PS50832">
    <property type="entry name" value="S1_IF1_TYPE"/>
    <property type="match status" value="1"/>
</dbReference>
<comment type="function">
    <text evidence="4">One of the essential components for the initiation of protein synthesis. Stabilizes the binding of IF-2 and IF-3 on the 30S subunit to which N-formylmethionyl-tRNA(fMet) subsequently binds. Helps modulate mRNA selection, yielding the 30S pre-initiation complex (PIC). Upon addition of the 50S ribosomal subunit IF-1, IF-2 and IF-3 are released leaving the mature 70S translation initiation complex.</text>
</comment>
<organism evidence="7 8">
    <name type="scientific">Faecalibacterium prausnitzii M21/2</name>
    <dbReference type="NCBI Taxonomy" id="411485"/>
    <lineage>
        <taxon>Bacteria</taxon>
        <taxon>Bacillati</taxon>
        <taxon>Bacillota</taxon>
        <taxon>Clostridia</taxon>
        <taxon>Eubacteriales</taxon>
        <taxon>Oscillospiraceae</taxon>
        <taxon>Faecalibacterium</taxon>
    </lineage>
</organism>
<comment type="subcellular location">
    <subcellularLocation>
        <location evidence="4">Cytoplasm</location>
    </subcellularLocation>
</comment>
<comment type="similarity">
    <text evidence="1 4">Belongs to the IF-1 family.</text>
</comment>
<dbReference type="EMBL" id="ABED02000016">
    <property type="protein sequence ID" value="EDP22779.1"/>
    <property type="molecule type" value="Genomic_DNA"/>
</dbReference>
<evidence type="ECO:0000256" key="5">
    <source>
        <dbReference type="NCBIfam" id="TIGR00008"/>
    </source>
</evidence>
<comment type="caution">
    <text evidence="7">The sequence shown here is derived from an EMBL/GenBank/DDBJ whole genome shotgun (WGS) entry which is preliminary data.</text>
</comment>
<name>A8S6X1_9FIRM</name>
<keyword evidence="2 4" id="KW-0396">Initiation factor</keyword>
<dbReference type="SUPFAM" id="SSF50249">
    <property type="entry name" value="Nucleic acid-binding proteins"/>
    <property type="match status" value="1"/>
</dbReference>
<dbReference type="HOGENOM" id="CLU_151267_0_2_9"/>